<dbReference type="AlphaFoldDB" id="A0A9D7JYC3"/>
<dbReference type="Gene3D" id="3.50.50.60">
    <property type="entry name" value="FAD/NAD(P)-binding domain"/>
    <property type="match status" value="1"/>
</dbReference>
<accession>A0A9D7JYC3</accession>
<proteinExistence type="inferred from homology"/>
<sequence>MEHIEAVVIGAGVVGLACARALAARGIETIILERHDAFGTETSARNSEVIHAGLYYASGSQKAKLCVSGRDALYGFCEDHHVAHQRCGKLVVATDEAQLPKLQALYRQGLANGVTDLRLLDAAEAKAMEPALVCVAALHSPATGIVDSHGLMLALLGEAESRGAALALKSPLQSGEICDGGIVLDIGDSNTNRTRIKAHHVINAAGLHATQVARNIAGFPAPHCPTPHYAKGNYYSLSGRAPFSRLIYPLPEIGGTGVHLTLDLGGQARFGPDVEWLPDDWIEHPEYGVDPRRSDSFYAEVRRYWPALPDDALAPAYCGVRPKVAPPCDPGDPAADFLIQGPQRHGIPGLINLFGIESPGLTSCLAIADAACRALDA</sequence>
<dbReference type="PANTHER" id="PTHR43104">
    <property type="entry name" value="L-2-HYDROXYGLUTARATE DEHYDROGENASE, MITOCHONDRIAL"/>
    <property type="match status" value="1"/>
</dbReference>
<keyword evidence="4" id="KW-0560">Oxidoreductase</keyword>
<dbReference type="PANTHER" id="PTHR43104:SF4">
    <property type="entry name" value="L-2-HYDROXYGLUTARATE DEHYDROGENASE, MITOCHONDRIAL"/>
    <property type="match status" value="1"/>
</dbReference>
<reference evidence="7" key="1">
    <citation type="submission" date="2020-10" db="EMBL/GenBank/DDBJ databases">
        <title>Connecting structure to function with the recovery of over 1000 high-quality activated sludge metagenome-assembled genomes encoding full-length rRNA genes using long-read sequencing.</title>
        <authorList>
            <person name="Singleton C.M."/>
            <person name="Petriglieri F."/>
            <person name="Kristensen J.M."/>
            <person name="Kirkegaard R.H."/>
            <person name="Michaelsen T.Y."/>
            <person name="Andersen M.H."/>
            <person name="Karst S.M."/>
            <person name="Dueholm M.S."/>
            <person name="Nielsen P.H."/>
            <person name="Albertsen M."/>
        </authorList>
    </citation>
    <scope>NUCLEOTIDE SEQUENCE</scope>
    <source>
        <strain evidence="7">Hirt_18-Q3-R61-65_BATAC.395</strain>
    </source>
</reference>
<keyword evidence="2" id="KW-0285">Flavoprotein</keyword>
<gene>
    <name evidence="7" type="ORF">IPL58_01660</name>
</gene>
<evidence type="ECO:0000313" key="7">
    <source>
        <dbReference type="EMBL" id="MBK8522933.1"/>
    </source>
</evidence>
<comment type="caution">
    <text evidence="7">The sequence shown here is derived from an EMBL/GenBank/DDBJ whole genome shotgun (WGS) entry which is preliminary data.</text>
</comment>
<evidence type="ECO:0000259" key="6">
    <source>
        <dbReference type="Pfam" id="PF01266"/>
    </source>
</evidence>
<dbReference type="InterPro" id="IPR006076">
    <property type="entry name" value="FAD-dep_OxRdtase"/>
</dbReference>
<organism evidence="7 8">
    <name type="scientific">Candidatus Proximibacter danicus</name>
    <dbReference type="NCBI Taxonomy" id="2954365"/>
    <lineage>
        <taxon>Bacteria</taxon>
        <taxon>Pseudomonadati</taxon>
        <taxon>Pseudomonadota</taxon>
        <taxon>Betaproteobacteria</taxon>
        <taxon>Candidatus Proximibacter</taxon>
    </lineage>
</organism>
<name>A0A9D7JYC3_9PROT</name>
<evidence type="ECO:0000256" key="4">
    <source>
        <dbReference type="ARBA" id="ARBA00023002"/>
    </source>
</evidence>
<dbReference type="InterPro" id="IPR036188">
    <property type="entry name" value="FAD/NAD-bd_sf"/>
</dbReference>
<dbReference type="Gene3D" id="3.30.9.10">
    <property type="entry name" value="D-Amino Acid Oxidase, subunit A, domain 2"/>
    <property type="match status" value="1"/>
</dbReference>
<dbReference type="Proteomes" id="UP000886689">
    <property type="component" value="Unassembled WGS sequence"/>
</dbReference>
<feature type="domain" description="FAD dependent oxidoreductase" evidence="6">
    <location>
        <begin position="6"/>
        <end position="371"/>
    </location>
</feature>
<evidence type="ECO:0000256" key="5">
    <source>
        <dbReference type="ARBA" id="ARBA00037941"/>
    </source>
</evidence>
<comment type="cofactor">
    <cofactor evidence="1">
        <name>FAD</name>
        <dbReference type="ChEBI" id="CHEBI:57692"/>
    </cofactor>
</comment>
<dbReference type="GO" id="GO:0047545">
    <property type="term" value="F:(S)-2-hydroxyglutarate dehydrogenase activity"/>
    <property type="evidence" value="ECO:0007669"/>
    <property type="project" value="TreeGrafter"/>
</dbReference>
<evidence type="ECO:0000313" key="8">
    <source>
        <dbReference type="Proteomes" id="UP000886689"/>
    </source>
</evidence>
<keyword evidence="3" id="KW-0274">FAD</keyword>
<evidence type="ECO:0000256" key="1">
    <source>
        <dbReference type="ARBA" id="ARBA00001974"/>
    </source>
</evidence>
<protein>
    <submittedName>
        <fullName evidence="7">NAD(P)/FAD-dependent oxidoreductase</fullName>
    </submittedName>
</protein>
<dbReference type="Pfam" id="PF01266">
    <property type="entry name" value="DAO"/>
    <property type="match status" value="1"/>
</dbReference>
<comment type="similarity">
    <text evidence="5">Belongs to the L2HGDH family.</text>
</comment>
<evidence type="ECO:0000256" key="2">
    <source>
        <dbReference type="ARBA" id="ARBA00022630"/>
    </source>
</evidence>
<evidence type="ECO:0000256" key="3">
    <source>
        <dbReference type="ARBA" id="ARBA00022827"/>
    </source>
</evidence>
<dbReference type="EMBL" id="JADJUC010000001">
    <property type="protein sequence ID" value="MBK8522933.1"/>
    <property type="molecule type" value="Genomic_DNA"/>
</dbReference>
<dbReference type="SUPFAM" id="SSF51905">
    <property type="entry name" value="FAD/NAD(P)-binding domain"/>
    <property type="match status" value="1"/>
</dbReference>